<organism evidence="4 5">
    <name type="scientific">Vibrio stylophorae</name>
    <dbReference type="NCBI Taxonomy" id="659351"/>
    <lineage>
        <taxon>Bacteria</taxon>
        <taxon>Pseudomonadati</taxon>
        <taxon>Pseudomonadota</taxon>
        <taxon>Gammaproteobacteria</taxon>
        <taxon>Vibrionales</taxon>
        <taxon>Vibrionaceae</taxon>
        <taxon>Vibrio</taxon>
    </lineage>
</organism>
<dbReference type="InterPro" id="IPR011006">
    <property type="entry name" value="CheY-like_superfamily"/>
</dbReference>
<keyword evidence="5" id="KW-1185">Reference proteome</keyword>
<evidence type="ECO:0000256" key="2">
    <source>
        <dbReference type="PROSITE-ProRule" id="PRU00169"/>
    </source>
</evidence>
<evidence type="ECO:0000313" key="4">
    <source>
        <dbReference type="EMBL" id="CAH0533372.1"/>
    </source>
</evidence>
<dbReference type="RefSeq" id="WP_237465787.1">
    <property type="nucleotide sequence ID" value="NZ_CAKLDI010000001.1"/>
</dbReference>
<dbReference type="SUPFAM" id="SSF52172">
    <property type="entry name" value="CheY-like"/>
    <property type="match status" value="1"/>
</dbReference>
<dbReference type="SMART" id="SM00448">
    <property type="entry name" value="REC"/>
    <property type="match status" value="1"/>
</dbReference>
<feature type="modified residue" description="4-aspartylphosphate" evidence="2">
    <location>
        <position position="61"/>
    </location>
</feature>
<gene>
    <name evidence="4" type="ORF">VST7929_01238</name>
</gene>
<evidence type="ECO:0000313" key="5">
    <source>
        <dbReference type="Proteomes" id="UP000838672"/>
    </source>
</evidence>
<feature type="domain" description="Response regulatory" evidence="3">
    <location>
        <begin position="5"/>
        <end position="129"/>
    </location>
</feature>
<proteinExistence type="predicted"/>
<name>A0ABM8ZST2_9VIBR</name>
<accession>A0ABM8ZST2</accession>
<dbReference type="InterPro" id="IPR050595">
    <property type="entry name" value="Bact_response_regulator"/>
</dbReference>
<dbReference type="Pfam" id="PF00072">
    <property type="entry name" value="Response_reg"/>
    <property type="match status" value="1"/>
</dbReference>
<evidence type="ECO:0000259" key="3">
    <source>
        <dbReference type="PROSITE" id="PS50110"/>
    </source>
</evidence>
<comment type="caution">
    <text evidence="4">The sequence shown here is derived from an EMBL/GenBank/DDBJ whole genome shotgun (WGS) entry which is preliminary data.</text>
</comment>
<dbReference type="Proteomes" id="UP000838672">
    <property type="component" value="Unassembled WGS sequence"/>
</dbReference>
<dbReference type="PROSITE" id="PS50110">
    <property type="entry name" value="RESPONSE_REGULATORY"/>
    <property type="match status" value="1"/>
</dbReference>
<protein>
    <recommendedName>
        <fullName evidence="3">Response regulatory domain-containing protein</fullName>
    </recommendedName>
</protein>
<reference evidence="4" key="1">
    <citation type="submission" date="2021-11" db="EMBL/GenBank/DDBJ databases">
        <authorList>
            <person name="Rodrigo-Torres L."/>
            <person name="Arahal R. D."/>
            <person name="Lucena T."/>
        </authorList>
    </citation>
    <scope>NUCLEOTIDE SEQUENCE</scope>
    <source>
        <strain evidence="4">CECT 7929</strain>
    </source>
</reference>
<sequence>MNRYLILCVDDEREVLDSVIQDLSELSSHFDIEATESVSEAEEVLAESIAQGVPLALALCDHIMPGRTGVDFLLQLGANESTQSCRKVLLTGQAGLEETVQALNHESLDYYIAKPWDGKALKQVVIQQLSQFIIASEQQLMPWLQVLDAEMLMAAMNDRRLSLNFDEF</sequence>
<dbReference type="EMBL" id="CAKLDI010000001">
    <property type="protein sequence ID" value="CAH0533372.1"/>
    <property type="molecule type" value="Genomic_DNA"/>
</dbReference>
<dbReference type="PANTHER" id="PTHR44591">
    <property type="entry name" value="STRESS RESPONSE REGULATOR PROTEIN 1"/>
    <property type="match status" value="1"/>
</dbReference>
<dbReference type="InterPro" id="IPR001789">
    <property type="entry name" value="Sig_transdc_resp-reg_receiver"/>
</dbReference>
<keyword evidence="1 2" id="KW-0597">Phosphoprotein</keyword>
<evidence type="ECO:0000256" key="1">
    <source>
        <dbReference type="ARBA" id="ARBA00022553"/>
    </source>
</evidence>
<dbReference type="PANTHER" id="PTHR44591:SF3">
    <property type="entry name" value="RESPONSE REGULATORY DOMAIN-CONTAINING PROTEIN"/>
    <property type="match status" value="1"/>
</dbReference>
<dbReference type="Gene3D" id="3.40.50.2300">
    <property type="match status" value="1"/>
</dbReference>